<dbReference type="PANTHER" id="PTHR42648:SF27">
    <property type="entry name" value="RNA-DIRECTED DNA POLYMERASE"/>
    <property type="match status" value="1"/>
</dbReference>
<gene>
    <name evidence="4" type="ORF">Tci_013384</name>
</gene>
<comment type="caution">
    <text evidence="4">The sequence shown here is derived from an EMBL/GenBank/DDBJ whole genome shotgun (WGS) entry which is preliminary data.</text>
</comment>
<dbReference type="GO" id="GO:0016787">
    <property type="term" value="F:hydrolase activity"/>
    <property type="evidence" value="ECO:0007669"/>
    <property type="project" value="UniProtKB-KW"/>
</dbReference>
<dbReference type="GO" id="GO:0003676">
    <property type="term" value="F:nucleic acid binding"/>
    <property type="evidence" value="ECO:0007669"/>
    <property type="project" value="InterPro"/>
</dbReference>
<feature type="domain" description="Reverse transcriptase Ty1/copia-type" evidence="3">
    <location>
        <begin position="155"/>
        <end position="202"/>
    </location>
</feature>
<dbReference type="PANTHER" id="PTHR42648">
    <property type="entry name" value="TRANSPOSASE, PUTATIVE-RELATED"/>
    <property type="match status" value="1"/>
</dbReference>
<dbReference type="CDD" id="cd09272">
    <property type="entry name" value="RNase_HI_RT_Ty1"/>
    <property type="match status" value="1"/>
</dbReference>
<evidence type="ECO:0000259" key="3">
    <source>
        <dbReference type="Pfam" id="PF07727"/>
    </source>
</evidence>
<dbReference type="SUPFAM" id="SSF53098">
    <property type="entry name" value="Ribonuclease H-like"/>
    <property type="match status" value="1"/>
</dbReference>
<evidence type="ECO:0000256" key="2">
    <source>
        <dbReference type="ARBA" id="ARBA00022801"/>
    </source>
</evidence>
<reference evidence="4" key="1">
    <citation type="journal article" date="2019" name="Sci. Rep.">
        <title>Draft genome of Tanacetum cinerariifolium, the natural source of mosquito coil.</title>
        <authorList>
            <person name="Yamashiro T."/>
            <person name="Shiraishi A."/>
            <person name="Satake H."/>
            <person name="Nakayama K."/>
        </authorList>
    </citation>
    <scope>NUCLEOTIDE SEQUENCE</scope>
</reference>
<dbReference type="InterPro" id="IPR013103">
    <property type="entry name" value="RVT_2"/>
</dbReference>
<name>A0A6L2JWP8_TANCI</name>
<organism evidence="4">
    <name type="scientific">Tanacetum cinerariifolium</name>
    <name type="common">Dalmatian daisy</name>
    <name type="synonym">Chrysanthemum cinerariifolium</name>
    <dbReference type="NCBI Taxonomy" id="118510"/>
    <lineage>
        <taxon>Eukaryota</taxon>
        <taxon>Viridiplantae</taxon>
        <taxon>Streptophyta</taxon>
        <taxon>Embryophyta</taxon>
        <taxon>Tracheophyta</taxon>
        <taxon>Spermatophyta</taxon>
        <taxon>Magnoliopsida</taxon>
        <taxon>eudicotyledons</taxon>
        <taxon>Gunneridae</taxon>
        <taxon>Pentapetalae</taxon>
        <taxon>asterids</taxon>
        <taxon>campanulids</taxon>
        <taxon>Asterales</taxon>
        <taxon>Asteraceae</taxon>
        <taxon>Asteroideae</taxon>
        <taxon>Anthemideae</taxon>
        <taxon>Anthemidinae</taxon>
        <taxon>Tanacetum</taxon>
    </lineage>
</organism>
<keyword evidence="1" id="KW-0479">Metal-binding</keyword>
<proteinExistence type="predicted"/>
<dbReference type="EMBL" id="BKCJ010001434">
    <property type="protein sequence ID" value="GEU41406.1"/>
    <property type="molecule type" value="Genomic_DNA"/>
</dbReference>
<dbReference type="InterPro" id="IPR036397">
    <property type="entry name" value="RNaseH_sf"/>
</dbReference>
<accession>A0A6L2JWP8</accession>
<sequence>MSQEFLDHLKDHGIIAHRTPPYTLQHNGVSKKRNSTLLDMVRSMMSQTTLPKSFWDYALESAARILNMVPTKKVDKKPYKDDQEIDEPQSDINPIRRSTRTCCATDRMCLYIDAGENEVGDLGEPANYKAALLDPKSDKWLNAINVEIQSMKDKKLWELVVLPPSVKTVGHKWLLKKKTDMDGALHTYKARLVAKGFTQILTGYEFVLNGGVIDWKSTKQSIFNTSSTDAEYIAAFDASKEAVWIHKFISGLGVIPIIKEPINMYCDNT</sequence>
<dbReference type="GO" id="GO:0046872">
    <property type="term" value="F:metal ion binding"/>
    <property type="evidence" value="ECO:0007669"/>
    <property type="project" value="UniProtKB-KW"/>
</dbReference>
<protein>
    <submittedName>
        <fullName evidence="4">Retrovirus-related Pol polyprotein from transposon TNT 1-94</fullName>
    </submittedName>
</protein>
<evidence type="ECO:0000313" key="4">
    <source>
        <dbReference type="EMBL" id="GEU41406.1"/>
    </source>
</evidence>
<dbReference type="InterPro" id="IPR039537">
    <property type="entry name" value="Retrotran_Ty1/copia-like"/>
</dbReference>
<dbReference type="Pfam" id="PF07727">
    <property type="entry name" value="RVT_2"/>
    <property type="match status" value="1"/>
</dbReference>
<keyword evidence="2" id="KW-0378">Hydrolase</keyword>
<evidence type="ECO:0000256" key="1">
    <source>
        <dbReference type="ARBA" id="ARBA00022723"/>
    </source>
</evidence>
<dbReference type="AlphaFoldDB" id="A0A6L2JWP8"/>
<dbReference type="InterPro" id="IPR012337">
    <property type="entry name" value="RNaseH-like_sf"/>
</dbReference>
<dbReference type="Gene3D" id="3.30.420.10">
    <property type="entry name" value="Ribonuclease H-like superfamily/Ribonuclease H"/>
    <property type="match status" value="1"/>
</dbReference>